<gene>
    <name evidence="1" type="ORF">GCM10009765_82020</name>
</gene>
<evidence type="ECO:0000313" key="2">
    <source>
        <dbReference type="Proteomes" id="UP001500618"/>
    </source>
</evidence>
<dbReference type="NCBIfam" id="TIGR03882">
    <property type="entry name" value="cyclo_dehyd_2"/>
    <property type="match status" value="1"/>
</dbReference>
<organism evidence="1 2">
    <name type="scientific">Fodinicola feengrottensis</name>
    <dbReference type="NCBI Taxonomy" id="435914"/>
    <lineage>
        <taxon>Bacteria</taxon>
        <taxon>Bacillati</taxon>
        <taxon>Actinomycetota</taxon>
        <taxon>Actinomycetes</taxon>
        <taxon>Mycobacteriales</taxon>
        <taxon>Fodinicola</taxon>
    </lineage>
</organism>
<comment type="caution">
    <text evidence="1">The sequence shown here is derived from an EMBL/GenBank/DDBJ whole genome shotgun (WGS) entry which is preliminary data.</text>
</comment>
<keyword evidence="2" id="KW-1185">Reference proteome</keyword>
<evidence type="ECO:0000313" key="1">
    <source>
        <dbReference type="EMBL" id="GAA1721452.1"/>
    </source>
</evidence>
<protein>
    <submittedName>
        <fullName evidence="1">Uncharacterized protein</fullName>
    </submittedName>
</protein>
<dbReference type="EMBL" id="BAAANY010000047">
    <property type="protein sequence ID" value="GAA1721452.1"/>
    <property type="molecule type" value="Genomic_DNA"/>
</dbReference>
<reference evidence="2" key="1">
    <citation type="journal article" date="2019" name="Int. J. Syst. Evol. Microbiol.">
        <title>The Global Catalogue of Microorganisms (GCM) 10K type strain sequencing project: providing services to taxonomists for standard genome sequencing and annotation.</title>
        <authorList>
            <consortium name="The Broad Institute Genomics Platform"/>
            <consortium name="The Broad Institute Genome Sequencing Center for Infectious Disease"/>
            <person name="Wu L."/>
            <person name="Ma J."/>
        </authorList>
    </citation>
    <scope>NUCLEOTIDE SEQUENCE [LARGE SCALE GENOMIC DNA]</scope>
    <source>
        <strain evidence="2">JCM 14718</strain>
    </source>
</reference>
<dbReference type="Gene3D" id="3.40.50.720">
    <property type="entry name" value="NAD(P)-binding Rossmann-like Domain"/>
    <property type="match status" value="1"/>
</dbReference>
<accession>A0ABP4VBG8</accession>
<name>A0ABP4VBG8_9ACTN</name>
<dbReference type="InterPro" id="IPR022291">
    <property type="entry name" value="Bacteriocin_synth_cyclodeHase"/>
</dbReference>
<sequence length="189" mass="19864">MTIDCGISSVAPSAVRLVVRGKFGAALAPLAKAALRRRQLPLVEGAAEIVAGQPGDGGLVIVATDCDDPEIDELTVSCRAAGTASLLVVQEHPDIRIGPLDQPGTPWCADCFSARQRQHDRESPRRAVLPEPRVDIALDGYPNYLLALVAELTADRAVAATSPAGDILLVNSFTMNVRKFAIVPLGGCC</sequence>
<dbReference type="Proteomes" id="UP001500618">
    <property type="component" value="Unassembled WGS sequence"/>
</dbReference>
<proteinExistence type="predicted"/>
<dbReference type="RefSeq" id="WP_279581062.1">
    <property type="nucleotide sequence ID" value="NZ_BAAANY010000047.1"/>
</dbReference>